<dbReference type="Gene3D" id="3.20.20.330">
    <property type="entry name" value="Homocysteine-binding-like domain"/>
    <property type="match status" value="1"/>
</dbReference>
<dbReference type="Pfam" id="PF02574">
    <property type="entry name" value="S-methyl_trans"/>
    <property type="match status" value="1"/>
</dbReference>
<dbReference type="AlphaFoldDB" id="A0A174SAT2"/>
<keyword evidence="4" id="KW-0949">S-adenosyl-L-methionine</keyword>
<comment type="cofactor">
    <cofactor evidence="7">
        <name>Zn(2+)</name>
        <dbReference type="ChEBI" id="CHEBI:29105"/>
    </cofactor>
</comment>
<keyword evidence="6" id="KW-0170">Cobalt</keyword>
<evidence type="ECO:0000256" key="4">
    <source>
        <dbReference type="ARBA" id="ARBA00022691"/>
    </source>
</evidence>
<dbReference type="OrthoDB" id="9803687at2"/>
<dbReference type="SUPFAM" id="SSF82282">
    <property type="entry name" value="Homocysteine S-methyltransferase"/>
    <property type="match status" value="1"/>
</dbReference>
<feature type="binding site" evidence="7">
    <location>
        <position position="262"/>
    </location>
    <ligand>
        <name>Zn(2+)</name>
        <dbReference type="ChEBI" id="CHEBI:29105"/>
    </ligand>
</feature>
<dbReference type="GO" id="GO:0005829">
    <property type="term" value="C:cytosol"/>
    <property type="evidence" value="ECO:0007669"/>
    <property type="project" value="TreeGrafter"/>
</dbReference>
<feature type="binding site" evidence="7">
    <location>
        <position position="263"/>
    </location>
    <ligand>
        <name>Zn(2+)</name>
        <dbReference type="ChEBI" id="CHEBI:29105"/>
    </ligand>
</feature>
<keyword evidence="2 7" id="KW-0489">Methyltransferase</keyword>
<dbReference type="PANTHER" id="PTHR45833">
    <property type="entry name" value="METHIONINE SYNTHASE"/>
    <property type="match status" value="1"/>
</dbReference>
<feature type="domain" description="Hcy-binding" evidence="8">
    <location>
        <begin position="1"/>
        <end position="277"/>
    </location>
</feature>
<evidence type="ECO:0000256" key="1">
    <source>
        <dbReference type="ARBA" id="ARBA00010398"/>
    </source>
</evidence>
<dbReference type="SUPFAM" id="SSF51717">
    <property type="entry name" value="Dihydropteroate synthetase-like"/>
    <property type="match status" value="1"/>
</dbReference>
<dbReference type="EMBL" id="CZBE01000018">
    <property type="protein sequence ID" value="CUP94914.1"/>
    <property type="molecule type" value="Genomic_DNA"/>
</dbReference>
<dbReference type="GO" id="GO:0032259">
    <property type="term" value="P:methylation"/>
    <property type="evidence" value="ECO:0007669"/>
    <property type="project" value="UniProtKB-KW"/>
</dbReference>
<dbReference type="GO" id="GO:0046653">
    <property type="term" value="P:tetrahydrofolate metabolic process"/>
    <property type="evidence" value="ECO:0007669"/>
    <property type="project" value="TreeGrafter"/>
</dbReference>
<dbReference type="Proteomes" id="UP000095765">
    <property type="component" value="Unassembled WGS sequence"/>
</dbReference>
<organism evidence="9 11">
    <name type="scientific">Anaerotruncus colihominis</name>
    <dbReference type="NCBI Taxonomy" id="169435"/>
    <lineage>
        <taxon>Bacteria</taxon>
        <taxon>Bacillati</taxon>
        <taxon>Bacillota</taxon>
        <taxon>Clostridia</taxon>
        <taxon>Eubacteriales</taxon>
        <taxon>Oscillospiraceae</taxon>
        <taxon>Anaerotruncus</taxon>
    </lineage>
</organism>
<dbReference type="PROSITE" id="PS50970">
    <property type="entry name" value="HCY"/>
    <property type="match status" value="1"/>
</dbReference>
<dbReference type="InterPro" id="IPR011005">
    <property type="entry name" value="Dihydropteroate_synth-like_sf"/>
</dbReference>
<dbReference type="RefSeq" id="WP_055245529.1">
    <property type="nucleotide sequence ID" value="NZ_CABIWA010000005.1"/>
</dbReference>
<evidence type="ECO:0000256" key="2">
    <source>
        <dbReference type="ARBA" id="ARBA00022603"/>
    </source>
</evidence>
<keyword evidence="3 7" id="KW-0808">Transferase</keyword>
<accession>A0A174SAT2</accession>
<reference evidence="9 11" key="1">
    <citation type="submission" date="2015-09" db="EMBL/GenBank/DDBJ databases">
        <authorList>
            <consortium name="Pathogen Informatics"/>
        </authorList>
    </citation>
    <scope>NUCLEOTIDE SEQUENCE [LARGE SCALE GENOMIC DNA]</scope>
    <source>
        <strain evidence="9 11">2789STDY5834939</strain>
    </source>
</reference>
<dbReference type="InterPro" id="IPR050554">
    <property type="entry name" value="Met_Synthase/Corrinoid"/>
</dbReference>
<evidence type="ECO:0000256" key="7">
    <source>
        <dbReference type="PROSITE-ProRule" id="PRU00333"/>
    </source>
</evidence>
<evidence type="ECO:0000259" key="8">
    <source>
        <dbReference type="PROSITE" id="PS50970"/>
    </source>
</evidence>
<dbReference type="GO" id="GO:0050667">
    <property type="term" value="P:homocysteine metabolic process"/>
    <property type="evidence" value="ECO:0007669"/>
    <property type="project" value="TreeGrafter"/>
</dbReference>
<reference evidence="10 12" key="2">
    <citation type="submission" date="2018-08" db="EMBL/GenBank/DDBJ databases">
        <title>A genome reference for cultivated species of the human gut microbiota.</title>
        <authorList>
            <person name="Zou Y."/>
            <person name="Xue W."/>
            <person name="Luo G."/>
        </authorList>
    </citation>
    <scope>NUCLEOTIDE SEQUENCE [LARGE SCALE GENOMIC DNA]</scope>
    <source>
        <strain evidence="10 12">TF05-12AC</strain>
    </source>
</reference>
<evidence type="ECO:0000313" key="11">
    <source>
        <dbReference type="Proteomes" id="UP000095765"/>
    </source>
</evidence>
<protein>
    <submittedName>
        <fullName evidence="10">Homocysteine methyltransferase</fullName>
    </submittedName>
    <submittedName>
        <fullName evidence="9">Methionine synthase</fullName>
        <ecNumber evidence="9">2.1.1.13</ecNumber>
    </submittedName>
</protein>
<evidence type="ECO:0000256" key="3">
    <source>
        <dbReference type="ARBA" id="ARBA00022679"/>
    </source>
</evidence>
<gene>
    <name evidence="9" type="primary">metH_3</name>
    <name evidence="10" type="ORF">DXC40_06635</name>
    <name evidence="9" type="ORF">ERS852551_02510</name>
</gene>
<proteinExistence type="inferred from homology"/>
<dbReference type="EC" id="2.1.1.13" evidence="9"/>
<dbReference type="InterPro" id="IPR003726">
    <property type="entry name" value="HCY_dom"/>
</dbReference>
<dbReference type="GO" id="GO:0046872">
    <property type="term" value="F:metal ion binding"/>
    <property type="evidence" value="ECO:0007669"/>
    <property type="project" value="UniProtKB-KW"/>
</dbReference>
<evidence type="ECO:0000256" key="6">
    <source>
        <dbReference type="ARBA" id="ARBA00023285"/>
    </source>
</evidence>
<evidence type="ECO:0000313" key="12">
    <source>
        <dbReference type="Proteomes" id="UP000260828"/>
    </source>
</evidence>
<sequence>MTTDQNGRLRLPLLLDGATGTEYMKAGLPSGVCVEQWAAEHPDVVARVARGYADAGSDIVYAPTFLANAGNLKNYGLSEQVIPLNRKIVSTVKQALAGRDVLVAGDMSTTGLMCEPFGETEFVHLIGIYAEQASALADAGAELLVIETMSALSECRAAVIAARQTGLPVFLTMTVDAEGRTMWGDDVLASMIVLQDMGICAFGLNCSQGPDDMVPLFERIAPYAKLPLIAKPNAGEPPLSPVQFCDKCARLMRRGVKIIGGCCGTTPEYVSALRHMIDSFDIGRVNIAPAGYDILAAGRNVYYLDNDLEYSKPIACEIDMADALLEASHESCDAVLIHLDTPDDGYRFSLNAHMVDMPVAFESESLEALDAALLHYNGKALVVSTSCELEREELEEVAARYGAVVL</sequence>
<dbReference type="GO" id="GO:0008705">
    <property type="term" value="F:methionine synthase activity"/>
    <property type="evidence" value="ECO:0007669"/>
    <property type="project" value="UniProtKB-EC"/>
</dbReference>
<keyword evidence="7" id="KW-0862">Zinc</keyword>
<feature type="binding site" evidence="7">
    <location>
        <position position="206"/>
    </location>
    <ligand>
        <name>Zn(2+)</name>
        <dbReference type="ChEBI" id="CHEBI:29105"/>
    </ligand>
</feature>
<dbReference type="PANTHER" id="PTHR45833:SF1">
    <property type="entry name" value="METHIONINE SYNTHASE"/>
    <property type="match status" value="1"/>
</dbReference>
<name>A0A174SAT2_9FIRM</name>
<evidence type="ECO:0000313" key="9">
    <source>
        <dbReference type="EMBL" id="CUP94914.1"/>
    </source>
</evidence>
<evidence type="ECO:0000313" key="10">
    <source>
        <dbReference type="EMBL" id="RGE68960.1"/>
    </source>
</evidence>
<comment type="similarity">
    <text evidence="1">Belongs to the vitamin-B12 dependent methionine synthase family.</text>
</comment>
<keyword evidence="5 7" id="KW-0479">Metal-binding</keyword>
<evidence type="ECO:0000256" key="5">
    <source>
        <dbReference type="ARBA" id="ARBA00022723"/>
    </source>
</evidence>
<dbReference type="Proteomes" id="UP000260828">
    <property type="component" value="Unassembled WGS sequence"/>
</dbReference>
<dbReference type="EMBL" id="QVME01000002">
    <property type="protein sequence ID" value="RGE68960.1"/>
    <property type="molecule type" value="Genomic_DNA"/>
</dbReference>
<dbReference type="InterPro" id="IPR036589">
    <property type="entry name" value="HCY_dom_sf"/>
</dbReference>